<proteinExistence type="predicted"/>
<name>A0ACB8UCM8_9APHY</name>
<organism evidence="1 2">
    <name type="scientific">Irpex rosettiformis</name>
    <dbReference type="NCBI Taxonomy" id="378272"/>
    <lineage>
        <taxon>Eukaryota</taxon>
        <taxon>Fungi</taxon>
        <taxon>Dikarya</taxon>
        <taxon>Basidiomycota</taxon>
        <taxon>Agaricomycotina</taxon>
        <taxon>Agaricomycetes</taxon>
        <taxon>Polyporales</taxon>
        <taxon>Irpicaceae</taxon>
        <taxon>Irpex</taxon>
    </lineage>
</organism>
<protein>
    <submittedName>
        <fullName evidence="1">UbiA prenyltransferase family-domain-containing protein</fullName>
    </submittedName>
</protein>
<dbReference type="Proteomes" id="UP001055072">
    <property type="component" value="Unassembled WGS sequence"/>
</dbReference>
<evidence type="ECO:0000313" key="1">
    <source>
        <dbReference type="EMBL" id="KAI0092001.1"/>
    </source>
</evidence>
<evidence type="ECO:0000313" key="2">
    <source>
        <dbReference type="Proteomes" id="UP001055072"/>
    </source>
</evidence>
<keyword evidence="2" id="KW-1185">Reference proteome</keyword>
<gene>
    <name evidence="1" type="ORF">BDY19DRAFT_885108</name>
</gene>
<comment type="caution">
    <text evidence="1">The sequence shown here is derived from an EMBL/GenBank/DDBJ whole genome shotgun (WGS) entry which is preliminary data.</text>
</comment>
<accession>A0ACB8UCM8</accession>
<reference evidence="1" key="1">
    <citation type="journal article" date="2021" name="Environ. Microbiol.">
        <title>Gene family expansions and transcriptome signatures uncover fungal adaptations to wood decay.</title>
        <authorList>
            <person name="Hage H."/>
            <person name="Miyauchi S."/>
            <person name="Viragh M."/>
            <person name="Drula E."/>
            <person name="Min B."/>
            <person name="Chaduli D."/>
            <person name="Navarro D."/>
            <person name="Favel A."/>
            <person name="Norest M."/>
            <person name="Lesage-Meessen L."/>
            <person name="Balint B."/>
            <person name="Merenyi Z."/>
            <person name="de Eugenio L."/>
            <person name="Morin E."/>
            <person name="Martinez A.T."/>
            <person name="Baldrian P."/>
            <person name="Stursova M."/>
            <person name="Martinez M.J."/>
            <person name="Novotny C."/>
            <person name="Magnuson J.K."/>
            <person name="Spatafora J.W."/>
            <person name="Maurice S."/>
            <person name="Pangilinan J."/>
            <person name="Andreopoulos W."/>
            <person name="LaButti K."/>
            <person name="Hundley H."/>
            <person name="Na H."/>
            <person name="Kuo A."/>
            <person name="Barry K."/>
            <person name="Lipzen A."/>
            <person name="Henrissat B."/>
            <person name="Riley R."/>
            <person name="Ahrendt S."/>
            <person name="Nagy L.G."/>
            <person name="Grigoriev I.V."/>
            <person name="Martin F."/>
            <person name="Rosso M.N."/>
        </authorList>
    </citation>
    <scope>NUCLEOTIDE SEQUENCE</scope>
    <source>
        <strain evidence="1">CBS 384.51</strain>
    </source>
</reference>
<sequence length="307" mass="34139">MRSPYWSAISVPVAAAAKLPTNIQIPDVLVSISLAIVQYIHVLLLFTKSDVKTVLLPTTVFALVSSYPHISAPHILHSIFWTWLHLLQFCIANQLNSVSEDAINKPWRPLPSDLIPLATARYLRWTLLPLCFLLSLTHGTLGAACVLSVATYVHNDMEFGEHWLNRNLLCAVGYWAFNRGAASVASSGTSFSLVLYDGPNMLIAETVIPLIIGTTIHAQDFRDVEGDKLKGRTTLPILLPRGSRWSVFLLVLGWSVVLAGWASTVHLTLKIAYMALGVWVGSIFVLRERIEDDRWSYDAYNVRCLDS</sequence>
<dbReference type="EMBL" id="MU274904">
    <property type="protein sequence ID" value="KAI0092001.1"/>
    <property type="molecule type" value="Genomic_DNA"/>
</dbReference>